<keyword evidence="2" id="KW-0812">Transmembrane</keyword>
<dbReference type="PANTHER" id="PTHR33371">
    <property type="entry name" value="INTERMEMBRANE PHOSPHOLIPID TRANSPORT SYSTEM BINDING PROTEIN MLAD-RELATED"/>
    <property type="match status" value="1"/>
</dbReference>
<dbReference type="PATRIC" id="fig|354243.3.peg.2693"/>
<dbReference type="GO" id="GO:0005576">
    <property type="term" value="C:extracellular region"/>
    <property type="evidence" value="ECO:0007669"/>
    <property type="project" value="TreeGrafter"/>
</dbReference>
<sequence>MLSKRIRVQLAVFAVISVVGGSIMGFGYLRLPEMLFGVGHYRVTVELTNAAGLYPTGNVTYRGVEVGRIKDVTLTPRGVTAVLALDSAVPIPKDLDAHVHSQSAIGEQYVELVPRSGDGPALRNGDVIGADRTSIPPDIGKLLDATDKGLLAIPRDNLRTVVDESYAAFAGLGPELARLVKGSTKLAIDARTNLDSITNLIDNSRPLMQSQVDTSDEIQRWAASIASVSEQLKSRDSELVSLVKNGPNASAQARELFDRLQPTLPILLTNLVSVADVGVTYAAGLEQLLVLVPSLVEVLQAAGTAAHNTKQGMRGAYLSFNLNVNLPPPCMTGYLPAQQARVSAHEDYPDRPEGELYCRIPQDAMFNVRGARNLPCETRPGKRAPTVAMCESDEEYVPLNDGFNWKGDPNATITGQDIPQFPPGVVGVAEYNPATGTYVGPDGVMRRQSNLAKGAQQGQSLESMLVPQAGLQ</sequence>
<dbReference type="InterPro" id="IPR005693">
    <property type="entry name" value="Mce"/>
</dbReference>
<protein>
    <submittedName>
        <fullName evidence="4">Mammalian cell entry protein</fullName>
    </submittedName>
</protein>
<feature type="region of interest" description="Disordered" evidence="1">
    <location>
        <begin position="451"/>
        <end position="472"/>
    </location>
</feature>
<evidence type="ECO:0000256" key="1">
    <source>
        <dbReference type="SAM" id="MobiDB-lite"/>
    </source>
</evidence>
<proteinExistence type="predicted"/>
<gene>
    <name evidence="4" type="ORF">ACT18_13015</name>
</gene>
<dbReference type="Proteomes" id="UP000092668">
    <property type="component" value="Unassembled WGS sequence"/>
</dbReference>
<feature type="compositionally biased region" description="Polar residues" evidence="1">
    <location>
        <begin position="451"/>
        <end position="462"/>
    </location>
</feature>
<dbReference type="InterPro" id="IPR003399">
    <property type="entry name" value="Mce/MlaD"/>
</dbReference>
<keyword evidence="2" id="KW-1133">Transmembrane helix</keyword>
<dbReference type="InterPro" id="IPR052336">
    <property type="entry name" value="MlaD_Phospholipid_Transporter"/>
</dbReference>
<keyword evidence="2" id="KW-0472">Membrane</keyword>
<organism evidence="4 5">
    <name type="scientific">Mycolicibacter kumamotonensis</name>
    <dbReference type="NCBI Taxonomy" id="354243"/>
    <lineage>
        <taxon>Bacteria</taxon>
        <taxon>Bacillati</taxon>
        <taxon>Actinomycetota</taxon>
        <taxon>Actinomycetes</taxon>
        <taxon>Mycobacteriales</taxon>
        <taxon>Mycobacteriaceae</taxon>
        <taxon>Mycolicibacter</taxon>
    </lineage>
</organism>
<keyword evidence="5" id="KW-1185">Reference proteome</keyword>
<dbReference type="PANTHER" id="PTHR33371:SF16">
    <property type="entry name" value="MCE-FAMILY PROTEIN MCE3F"/>
    <property type="match status" value="1"/>
</dbReference>
<accession>A0A1B8SEV6</accession>
<dbReference type="NCBIfam" id="TIGR00996">
    <property type="entry name" value="Mtu_fam_mce"/>
    <property type="match status" value="1"/>
</dbReference>
<dbReference type="EMBL" id="LFOE01000018">
    <property type="protein sequence ID" value="OBY31258.1"/>
    <property type="molecule type" value="Genomic_DNA"/>
</dbReference>
<evidence type="ECO:0000259" key="3">
    <source>
        <dbReference type="Pfam" id="PF02470"/>
    </source>
</evidence>
<dbReference type="Pfam" id="PF02470">
    <property type="entry name" value="MlaD"/>
    <property type="match status" value="1"/>
</dbReference>
<evidence type="ECO:0000313" key="4">
    <source>
        <dbReference type="EMBL" id="OBY31258.1"/>
    </source>
</evidence>
<dbReference type="AlphaFoldDB" id="A0A1B8SEV6"/>
<name>A0A1B8SEV6_9MYCO</name>
<dbReference type="STRING" id="354243.BST28_19965"/>
<evidence type="ECO:0000256" key="2">
    <source>
        <dbReference type="SAM" id="Phobius"/>
    </source>
</evidence>
<evidence type="ECO:0000313" key="5">
    <source>
        <dbReference type="Proteomes" id="UP000092668"/>
    </source>
</evidence>
<comment type="caution">
    <text evidence="4">The sequence shown here is derived from an EMBL/GenBank/DDBJ whole genome shotgun (WGS) entry which is preliminary data.</text>
</comment>
<feature type="transmembrane region" description="Helical" evidence="2">
    <location>
        <begin position="12"/>
        <end position="31"/>
    </location>
</feature>
<feature type="domain" description="Mce/MlaD" evidence="3">
    <location>
        <begin position="40"/>
        <end position="114"/>
    </location>
</feature>
<reference evidence="4 5" key="1">
    <citation type="submission" date="2015-06" db="EMBL/GenBank/DDBJ databases">
        <title>Genome sequence of Mycobacterium kumamotonense strain Roo.</title>
        <authorList>
            <person name="Greninger A.L."/>
            <person name="Cunningham G."/>
            <person name="Miller S."/>
        </authorList>
    </citation>
    <scope>NUCLEOTIDE SEQUENCE [LARGE SCALE GENOMIC DNA]</scope>
    <source>
        <strain evidence="4 5">Roo</strain>
    </source>
</reference>